<protein>
    <submittedName>
        <fullName evidence="1">Uncharacterized protein</fullName>
    </submittedName>
</protein>
<dbReference type="AlphaFoldDB" id="A0A0K2TQK9"/>
<accession>A0A0K2TQK9</accession>
<organism evidence="1">
    <name type="scientific">Lepeophtheirus salmonis</name>
    <name type="common">Salmon louse</name>
    <name type="synonym">Caligus salmonis</name>
    <dbReference type="NCBI Taxonomy" id="72036"/>
    <lineage>
        <taxon>Eukaryota</taxon>
        <taxon>Metazoa</taxon>
        <taxon>Ecdysozoa</taxon>
        <taxon>Arthropoda</taxon>
        <taxon>Crustacea</taxon>
        <taxon>Multicrustacea</taxon>
        <taxon>Hexanauplia</taxon>
        <taxon>Copepoda</taxon>
        <taxon>Siphonostomatoida</taxon>
        <taxon>Caligidae</taxon>
        <taxon>Lepeophtheirus</taxon>
    </lineage>
</organism>
<evidence type="ECO:0000313" key="1">
    <source>
        <dbReference type="EMBL" id="CDW28095.1"/>
    </source>
</evidence>
<name>A0A0K2TQK9_LEPSM</name>
<sequence length="45" mass="5386">MDPNTYDCGLKSFQTRCEDGRTRKLKLFTSIRHLLTVTHQSFRHF</sequence>
<proteinExistence type="predicted"/>
<reference evidence="1" key="1">
    <citation type="submission" date="2014-05" db="EMBL/GenBank/DDBJ databases">
        <authorList>
            <person name="Chronopoulou M."/>
        </authorList>
    </citation>
    <scope>NUCLEOTIDE SEQUENCE</scope>
    <source>
        <tissue evidence="1">Whole organism</tissue>
    </source>
</reference>
<dbReference type="EMBL" id="HACA01010734">
    <property type="protein sequence ID" value="CDW28095.1"/>
    <property type="molecule type" value="Transcribed_RNA"/>
</dbReference>